<organism evidence="2 3">
    <name type="scientific">Mycena pura</name>
    <dbReference type="NCBI Taxonomy" id="153505"/>
    <lineage>
        <taxon>Eukaryota</taxon>
        <taxon>Fungi</taxon>
        <taxon>Dikarya</taxon>
        <taxon>Basidiomycota</taxon>
        <taxon>Agaricomycotina</taxon>
        <taxon>Agaricomycetes</taxon>
        <taxon>Agaricomycetidae</taxon>
        <taxon>Agaricales</taxon>
        <taxon>Marasmiineae</taxon>
        <taxon>Mycenaceae</taxon>
        <taxon>Mycena</taxon>
    </lineage>
</organism>
<keyword evidence="3" id="KW-1185">Reference proteome</keyword>
<keyword evidence="1" id="KW-0812">Transmembrane</keyword>
<protein>
    <submittedName>
        <fullName evidence="2">Uncharacterized protein</fullName>
    </submittedName>
</protein>
<feature type="transmembrane region" description="Helical" evidence="1">
    <location>
        <begin position="38"/>
        <end position="60"/>
    </location>
</feature>
<proteinExistence type="predicted"/>
<evidence type="ECO:0000313" key="3">
    <source>
        <dbReference type="Proteomes" id="UP001219525"/>
    </source>
</evidence>
<gene>
    <name evidence="2" type="ORF">GGX14DRAFT_580690</name>
</gene>
<accession>A0AAD6XZ51</accession>
<evidence type="ECO:0000313" key="2">
    <source>
        <dbReference type="EMBL" id="KAJ7189453.1"/>
    </source>
</evidence>
<evidence type="ECO:0000256" key="1">
    <source>
        <dbReference type="SAM" id="Phobius"/>
    </source>
</evidence>
<dbReference type="Proteomes" id="UP001219525">
    <property type="component" value="Unassembled WGS sequence"/>
</dbReference>
<keyword evidence="1" id="KW-0472">Membrane</keyword>
<sequence>MFTQADTARIPHAGRRVFESEAQIFQVRLVKSSRGCQWAAGFDTTWLMYFVSTLLLPALARDRPARCRRSLADALPPAVLEHAPGDPMKAFVDCTVWEWCCLYSSRESLLLDGSTSVRFRARLRAW</sequence>
<dbReference type="AlphaFoldDB" id="A0AAD6XZ51"/>
<keyword evidence="1" id="KW-1133">Transmembrane helix</keyword>
<dbReference type="EMBL" id="JARJCW010000177">
    <property type="protein sequence ID" value="KAJ7189453.1"/>
    <property type="molecule type" value="Genomic_DNA"/>
</dbReference>
<comment type="caution">
    <text evidence="2">The sequence shown here is derived from an EMBL/GenBank/DDBJ whole genome shotgun (WGS) entry which is preliminary data.</text>
</comment>
<name>A0AAD6XZ51_9AGAR</name>
<reference evidence="2" key="1">
    <citation type="submission" date="2023-03" db="EMBL/GenBank/DDBJ databases">
        <title>Massive genome expansion in bonnet fungi (Mycena s.s.) driven by repeated elements and novel gene families across ecological guilds.</title>
        <authorList>
            <consortium name="Lawrence Berkeley National Laboratory"/>
            <person name="Harder C.B."/>
            <person name="Miyauchi S."/>
            <person name="Viragh M."/>
            <person name="Kuo A."/>
            <person name="Thoen E."/>
            <person name="Andreopoulos B."/>
            <person name="Lu D."/>
            <person name="Skrede I."/>
            <person name="Drula E."/>
            <person name="Henrissat B."/>
            <person name="Morin E."/>
            <person name="Kohler A."/>
            <person name="Barry K."/>
            <person name="LaButti K."/>
            <person name="Morin E."/>
            <person name="Salamov A."/>
            <person name="Lipzen A."/>
            <person name="Mereny Z."/>
            <person name="Hegedus B."/>
            <person name="Baldrian P."/>
            <person name="Stursova M."/>
            <person name="Weitz H."/>
            <person name="Taylor A."/>
            <person name="Grigoriev I.V."/>
            <person name="Nagy L.G."/>
            <person name="Martin F."/>
            <person name="Kauserud H."/>
        </authorList>
    </citation>
    <scope>NUCLEOTIDE SEQUENCE</scope>
    <source>
        <strain evidence="2">9144</strain>
    </source>
</reference>